<dbReference type="OrthoDB" id="5128774at2759"/>
<evidence type="ECO:0000313" key="3">
    <source>
        <dbReference type="Proteomes" id="UP000887229"/>
    </source>
</evidence>
<keyword evidence="3" id="KW-1185">Reference proteome</keyword>
<comment type="caution">
    <text evidence="2">The sequence shown here is derived from an EMBL/GenBank/DDBJ whole genome shotgun (WGS) entry which is preliminary data.</text>
</comment>
<proteinExistence type="predicted"/>
<evidence type="ECO:0000313" key="2">
    <source>
        <dbReference type="EMBL" id="KAG9255498.1"/>
    </source>
</evidence>
<gene>
    <name evidence="2" type="ORF">F5Z01DRAFT_672809</name>
</gene>
<organism evidence="2 3">
    <name type="scientific">Emericellopsis atlantica</name>
    <dbReference type="NCBI Taxonomy" id="2614577"/>
    <lineage>
        <taxon>Eukaryota</taxon>
        <taxon>Fungi</taxon>
        <taxon>Dikarya</taxon>
        <taxon>Ascomycota</taxon>
        <taxon>Pezizomycotina</taxon>
        <taxon>Sordariomycetes</taxon>
        <taxon>Hypocreomycetidae</taxon>
        <taxon>Hypocreales</taxon>
        <taxon>Bionectriaceae</taxon>
        <taxon>Emericellopsis</taxon>
    </lineage>
</organism>
<dbReference type="AlphaFoldDB" id="A0A9P7ZPW2"/>
<feature type="compositionally biased region" description="Basic and acidic residues" evidence="1">
    <location>
        <begin position="232"/>
        <end position="247"/>
    </location>
</feature>
<dbReference type="Proteomes" id="UP000887229">
    <property type="component" value="Unassembled WGS sequence"/>
</dbReference>
<reference evidence="2" key="1">
    <citation type="journal article" date="2021" name="IMA Fungus">
        <title>Genomic characterization of three marine fungi, including Emericellopsis atlantica sp. nov. with signatures of a generalist lifestyle and marine biomass degradation.</title>
        <authorList>
            <person name="Hagestad O.C."/>
            <person name="Hou L."/>
            <person name="Andersen J.H."/>
            <person name="Hansen E.H."/>
            <person name="Altermark B."/>
            <person name="Li C."/>
            <person name="Kuhnert E."/>
            <person name="Cox R.J."/>
            <person name="Crous P.W."/>
            <person name="Spatafora J.W."/>
            <person name="Lail K."/>
            <person name="Amirebrahimi M."/>
            <person name="Lipzen A."/>
            <person name="Pangilinan J."/>
            <person name="Andreopoulos W."/>
            <person name="Hayes R.D."/>
            <person name="Ng V."/>
            <person name="Grigoriev I.V."/>
            <person name="Jackson S.A."/>
            <person name="Sutton T.D.S."/>
            <person name="Dobson A.D.W."/>
            <person name="Rama T."/>
        </authorList>
    </citation>
    <scope>NUCLEOTIDE SEQUENCE</scope>
    <source>
        <strain evidence="2">TS7</strain>
    </source>
</reference>
<dbReference type="GeneID" id="70295758"/>
<name>A0A9P7ZPW2_9HYPO</name>
<protein>
    <submittedName>
        <fullName evidence="2">Uncharacterized protein</fullName>
    </submittedName>
</protein>
<dbReference type="RefSeq" id="XP_046119422.1">
    <property type="nucleotide sequence ID" value="XM_046264855.1"/>
</dbReference>
<accession>A0A9P7ZPW2</accession>
<evidence type="ECO:0000256" key="1">
    <source>
        <dbReference type="SAM" id="MobiDB-lite"/>
    </source>
</evidence>
<dbReference type="EMBL" id="MU251250">
    <property type="protein sequence ID" value="KAG9255498.1"/>
    <property type="molecule type" value="Genomic_DNA"/>
</dbReference>
<sequence length="247" mass="28178">MGPGRKPLDLRPNALYIVLFLKQEQLTRARSVTRSTQSSAIDDDRFEWGLYWCKSPESPASPGVGFSTRYREKDGVWTFEHTLFPSMGKENRISIESDTRVVLALHIENIYWSMASLLEESLSPKNFFHSQPSRAISCARTEAISGIGYLDEVMPARDRVWLGHALLLLNDRGFISLREESSVTMVKREALSRAKANMAPWGPRRSVETSEHVHYDTHGEDVRTRIQLPLDESAHARPSIDRQELPR</sequence>
<feature type="region of interest" description="Disordered" evidence="1">
    <location>
        <begin position="225"/>
        <end position="247"/>
    </location>
</feature>